<keyword evidence="1" id="KW-1133">Transmembrane helix</keyword>
<comment type="caution">
    <text evidence="2">The sequence shown here is derived from an EMBL/GenBank/DDBJ whole genome shotgun (WGS) entry which is preliminary data.</text>
</comment>
<evidence type="ECO:0000256" key="1">
    <source>
        <dbReference type="SAM" id="Phobius"/>
    </source>
</evidence>
<keyword evidence="1" id="KW-0472">Membrane</keyword>
<feature type="transmembrane region" description="Helical" evidence="1">
    <location>
        <begin position="54"/>
        <end position="74"/>
    </location>
</feature>
<name>A0A538TKB1_UNCEI</name>
<organism evidence="2 3">
    <name type="scientific">Eiseniibacteriota bacterium</name>
    <dbReference type="NCBI Taxonomy" id="2212470"/>
    <lineage>
        <taxon>Bacteria</taxon>
        <taxon>Candidatus Eiseniibacteriota</taxon>
    </lineage>
</organism>
<dbReference type="AlphaFoldDB" id="A0A538TKB1"/>
<proteinExistence type="predicted"/>
<protein>
    <recommendedName>
        <fullName evidence="4">DUF3098 domain-containing protein</fullName>
    </recommendedName>
</protein>
<sequence length="83" mass="8652">MGARKPGVTRPRALRKPIEADLGFSWGRLNSVVLGLGLACLIVGYIALSRGSTTLAPVLLVAGYCGFIPASLVLRGRNEGTGE</sequence>
<evidence type="ECO:0000313" key="3">
    <source>
        <dbReference type="Proteomes" id="UP000316609"/>
    </source>
</evidence>
<evidence type="ECO:0000313" key="2">
    <source>
        <dbReference type="EMBL" id="TMQ64059.1"/>
    </source>
</evidence>
<gene>
    <name evidence="2" type="ORF">E6K78_09895</name>
</gene>
<evidence type="ECO:0008006" key="4">
    <source>
        <dbReference type="Google" id="ProtNLM"/>
    </source>
</evidence>
<dbReference type="Proteomes" id="UP000316609">
    <property type="component" value="Unassembled WGS sequence"/>
</dbReference>
<reference evidence="2 3" key="1">
    <citation type="journal article" date="2019" name="Nat. Microbiol.">
        <title>Mediterranean grassland soil C-N compound turnover is dependent on rainfall and depth, and is mediated by genomically divergent microorganisms.</title>
        <authorList>
            <person name="Diamond S."/>
            <person name="Andeer P.F."/>
            <person name="Li Z."/>
            <person name="Crits-Christoph A."/>
            <person name="Burstein D."/>
            <person name="Anantharaman K."/>
            <person name="Lane K.R."/>
            <person name="Thomas B.C."/>
            <person name="Pan C."/>
            <person name="Northen T.R."/>
            <person name="Banfield J.F."/>
        </authorList>
    </citation>
    <scope>NUCLEOTIDE SEQUENCE [LARGE SCALE GENOMIC DNA]</scope>
    <source>
        <strain evidence="2">WS_8</strain>
    </source>
</reference>
<feature type="transmembrane region" description="Helical" evidence="1">
    <location>
        <begin position="29"/>
        <end position="48"/>
    </location>
</feature>
<dbReference type="EMBL" id="VBOY01000096">
    <property type="protein sequence ID" value="TMQ64059.1"/>
    <property type="molecule type" value="Genomic_DNA"/>
</dbReference>
<keyword evidence="1" id="KW-0812">Transmembrane</keyword>
<accession>A0A538TKB1</accession>